<feature type="signal peptide" evidence="2">
    <location>
        <begin position="1"/>
        <end position="19"/>
    </location>
</feature>
<evidence type="ECO:0000313" key="4">
    <source>
        <dbReference type="Proteomes" id="UP000285579"/>
    </source>
</evidence>
<feature type="region of interest" description="Disordered" evidence="1">
    <location>
        <begin position="21"/>
        <end position="42"/>
    </location>
</feature>
<evidence type="ECO:0000256" key="2">
    <source>
        <dbReference type="SAM" id="SignalP"/>
    </source>
</evidence>
<accession>A0AAQ0M131</accession>
<sequence>MKRILFVSLISFLILAACGNDSNSESTSKQETSNLSVEKQEEKYKKETKKLGEILAEAGKGVNEAISDDTSDEDSDISEKDIKALQKEIKNYRDNTKHLDKVNKEIGDYAYKTADSMMLYVERTSELEKFKKNNSELENAYDLANADAIYSLLTVFESIQMDYEDFDLDYKKEYLGAKGNEGVTDILALQQEVDITQLADGLGVGISEFQDNLNSSQTKELSNKEYRNKINKNLVHEEPDMSKRQYNAIVKDFNEKAPKFLYYDEVNKMISTTEYNYMIDLRNGVVGADTDSEIDDTDFSSESDSSEEASDASSSEENVTRNNVIDYVEEYEGEPLDTEIYTYKEPEKTEDGEWGFSFTDKDGELAGSYIVDENGNVTKYDDNGEQK</sequence>
<proteinExistence type="predicted"/>
<feature type="region of interest" description="Disordered" evidence="1">
    <location>
        <begin position="289"/>
        <end position="337"/>
    </location>
</feature>
<feature type="chain" id="PRO_5042923413" description="Lipoprotein" evidence="2">
    <location>
        <begin position="20"/>
        <end position="387"/>
    </location>
</feature>
<comment type="caution">
    <text evidence="3">The sequence shown here is derived from an EMBL/GenBank/DDBJ whole genome shotgun (WGS) entry which is preliminary data.</text>
</comment>
<protein>
    <recommendedName>
        <fullName evidence="5">Lipoprotein</fullName>
    </recommendedName>
</protein>
<evidence type="ECO:0000256" key="1">
    <source>
        <dbReference type="SAM" id="MobiDB-lite"/>
    </source>
</evidence>
<dbReference type="PROSITE" id="PS51257">
    <property type="entry name" value="PROKAR_LIPOPROTEIN"/>
    <property type="match status" value="1"/>
</dbReference>
<dbReference type="Proteomes" id="UP000285579">
    <property type="component" value="Unassembled WGS sequence"/>
</dbReference>
<evidence type="ECO:0008006" key="5">
    <source>
        <dbReference type="Google" id="ProtNLM"/>
    </source>
</evidence>
<reference evidence="3 4" key="1">
    <citation type="journal article" date="2016" name="Front. Microbiol.">
        <title>Comprehensive Phylogenetic Analysis of Bovine Non-aureus Staphylococci Species Based on Whole-Genome Sequencing.</title>
        <authorList>
            <person name="Naushad S."/>
            <person name="Barkema H.W."/>
            <person name="Luby C."/>
            <person name="Condas L.A."/>
            <person name="Nobrega D.B."/>
            <person name="Carson D.A."/>
            <person name="De Buck J."/>
        </authorList>
    </citation>
    <scope>NUCLEOTIDE SEQUENCE [LARGE SCALE GENOMIC DNA]</scope>
    <source>
        <strain evidence="3 4">SNUC 1349</strain>
    </source>
</reference>
<keyword evidence="2" id="KW-0732">Signal</keyword>
<gene>
    <name evidence="3" type="ORF">BU104_03210</name>
</gene>
<evidence type="ECO:0000313" key="3">
    <source>
        <dbReference type="EMBL" id="RIM93365.1"/>
    </source>
</evidence>
<dbReference type="RefSeq" id="WP_119554632.1">
    <property type="nucleotide sequence ID" value="NZ_QXTZ01000003.1"/>
</dbReference>
<feature type="compositionally biased region" description="Acidic residues" evidence="1">
    <location>
        <begin position="327"/>
        <end position="337"/>
    </location>
</feature>
<organism evidence="3 4">
    <name type="scientific">Staphylococcus xylosus</name>
    <dbReference type="NCBI Taxonomy" id="1288"/>
    <lineage>
        <taxon>Bacteria</taxon>
        <taxon>Bacillati</taxon>
        <taxon>Bacillota</taxon>
        <taxon>Bacilli</taxon>
        <taxon>Bacillales</taxon>
        <taxon>Staphylococcaceae</taxon>
        <taxon>Staphylococcus</taxon>
    </lineage>
</organism>
<feature type="compositionally biased region" description="Polar residues" evidence="1">
    <location>
        <begin position="21"/>
        <end position="37"/>
    </location>
</feature>
<feature type="compositionally biased region" description="Acidic residues" evidence="1">
    <location>
        <begin position="290"/>
        <end position="310"/>
    </location>
</feature>
<dbReference type="EMBL" id="QXUI01000002">
    <property type="protein sequence ID" value="RIM93365.1"/>
    <property type="molecule type" value="Genomic_DNA"/>
</dbReference>
<name>A0AAQ0M131_STAXY</name>
<dbReference type="AlphaFoldDB" id="A0AAQ0M131"/>